<dbReference type="RefSeq" id="WP_251834297.1">
    <property type="nucleotide sequence ID" value="NZ_JACSPS010000007.1"/>
</dbReference>
<dbReference type="Proteomes" id="UP000626242">
    <property type="component" value="Unassembled WGS sequence"/>
</dbReference>
<dbReference type="EMBL" id="JACSPS010000007">
    <property type="protein sequence ID" value="MBD8019101.1"/>
    <property type="molecule type" value="Genomic_DNA"/>
</dbReference>
<reference evidence="1 2" key="1">
    <citation type="submission" date="2020-08" db="EMBL/GenBank/DDBJ databases">
        <title>A Genomic Blueprint of the Chicken Gut Microbiome.</title>
        <authorList>
            <person name="Gilroy R."/>
            <person name="Ravi A."/>
            <person name="Getino M."/>
            <person name="Pursley I."/>
            <person name="Horton D.L."/>
            <person name="Alikhan N.-F."/>
            <person name="Baker D."/>
            <person name="Gharbi K."/>
            <person name="Hall N."/>
            <person name="Watson M."/>
            <person name="Adriaenssens E.M."/>
            <person name="Foster-Nyarko E."/>
            <person name="Jarju S."/>
            <person name="Secka A."/>
            <person name="Antonio M."/>
            <person name="Oren A."/>
            <person name="Chaudhuri R."/>
            <person name="La Ragione R.M."/>
            <person name="Hildebrand F."/>
            <person name="Pallen M.J."/>
        </authorList>
    </citation>
    <scope>NUCLEOTIDE SEQUENCE [LARGE SCALE GENOMIC DNA]</scope>
    <source>
        <strain evidence="1 2">Sa1CVA4</strain>
    </source>
</reference>
<proteinExistence type="predicted"/>
<gene>
    <name evidence="1" type="ORF">H9628_11520</name>
</gene>
<comment type="caution">
    <text evidence="1">The sequence shown here is derived from an EMBL/GenBank/DDBJ whole genome shotgun (WGS) entry which is preliminary data.</text>
</comment>
<evidence type="ECO:0000313" key="1">
    <source>
        <dbReference type="EMBL" id="MBD8019101.1"/>
    </source>
</evidence>
<sequence>MFDFFKKNKIKLPDNYKDLINEKDYSIFLDKCLTVLKGLNVNVISLDDGDIVYENKDGEEAHFYLDNILRKYVMLNSGEREQEIERHFKQLQDKSDAYEYFSKILNMQSNF</sequence>
<evidence type="ECO:0000313" key="2">
    <source>
        <dbReference type="Proteomes" id="UP000626242"/>
    </source>
</evidence>
<keyword evidence="2" id="KW-1185">Reference proteome</keyword>
<protein>
    <submittedName>
        <fullName evidence="1">Uncharacterized protein</fullName>
    </submittedName>
</protein>
<name>A0ABR8WQX8_9FLAO</name>
<accession>A0ABR8WQX8</accession>
<organism evidence="1 2">
    <name type="scientific">Kaistella pullorum</name>
    <dbReference type="NCBI Taxonomy" id="2763074"/>
    <lineage>
        <taxon>Bacteria</taxon>
        <taxon>Pseudomonadati</taxon>
        <taxon>Bacteroidota</taxon>
        <taxon>Flavobacteriia</taxon>
        <taxon>Flavobacteriales</taxon>
        <taxon>Weeksellaceae</taxon>
        <taxon>Chryseobacterium group</taxon>
        <taxon>Kaistella</taxon>
    </lineage>
</organism>